<gene>
    <name evidence="4" type="ORF">BECKTUN1418D_GA0071000_110414</name>
    <name evidence="3" type="ORF">BECKTUN1418E_GA0071001_101831</name>
    <name evidence="2" type="ORF">BECKTUN1418F_GA0071002_101631</name>
</gene>
<dbReference type="EMBL" id="CAADFY010000016">
    <property type="protein sequence ID" value="VFK53082.1"/>
    <property type="molecule type" value="Genomic_DNA"/>
</dbReference>
<dbReference type="InterPro" id="IPR036163">
    <property type="entry name" value="HMA_dom_sf"/>
</dbReference>
<name>A0A450ZJ81_9GAMM</name>
<dbReference type="PROSITE" id="PS50846">
    <property type="entry name" value="HMA_2"/>
    <property type="match status" value="1"/>
</dbReference>
<evidence type="ECO:0000259" key="1">
    <source>
        <dbReference type="PROSITE" id="PS50846"/>
    </source>
</evidence>
<accession>A0A450ZJ81</accession>
<dbReference type="Gene3D" id="3.30.70.100">
    <property type="match status" value="1"/>
</dbReference>
<sequence>MTSMANLSCDHPVNRTIRVTGMSCSGCEQTILSALNALSGVHETRADHRTGRVKITYDLHTVRIQTLEEKLAELGYPPGNGFWARRKRDWIHFTEQNKRDNLTHQGEGHCCSKPPGA</sequence>
<dbReference type="Pfam" id="PF00403">
    <property type="entry name" value="HMA"/>
    <property type="match status" value="1"/>
</dbReference>
<dbReference type="EMBL" id="CAADFX010000104">
    <property type="protein sequence ID" value="VFK59556.1"/>
    <property type="molecule type" value="Genomic_DNA"/>
</dbReference>
<evidence type="ECO:0000313" key="2">
    <source>
        <dbReference type="EMBL" id="VFK53082.1"/>
    </source>
</evidence>
<evidence type="ECO:0000313" key="3">
    <source>
        <dbReference type="EMBL" id="VFK53831.1"/>
    </source>
</evidence>
<dbReference type="EMBL" id="CAADFV010000018">
    <property type="protein sequence ID" value="VFK53831.1"/>
    <property type="molecule type" value="Genomic_DNA"/>
</dbReference>
<dbReference type="InterPro" id="IPR006121">
    <property type="entry name" value="HMA_dom"/>
</dbReference>
<proteinExistence type="predicted"/>
<dbReference type="AlphaFoldDB" id="A0A450ZJ81"/>
<dbReference type="CDD" id="cd00371">
    <property type="entry name" value="HMA"/>
    <property type="match status" value="1"/>
</dbReference>
<evidence type="ECO:0000313" key="4">
    <source>
        <dbReference type="EMBL" id="VFK59556.1"/>
    </source>
</evidence>
<feature type="domain" description="HMA" evidence="1">
    <location>
        <begin position="13"/>
        <end position="79"/>
    </location>
</feature>
<organism evidence="3">
    <name type="scientific">Candidatus Kentrum sp. TUN</name>
    <dbReference type="NCBI Taxonomy" id="2126343"/>
    <lineage>
        <taxon>Bacteria</taxon>
        <taxon>Pseudomonadati</taxon>
        <taxon>Pseudomonadota</taxon>
        <taxon>Gammaproteobacteria</taxon>
        <taxon>Candidatus Kentrum</taxon>
    </lineage>
</organism>
<reference evidence="3" key="1">
    <citation type="submission" date="2019-02" db="EMBL/GenBank/DDBJ databases">
        <authorList>
            <person name="Gruber-Vodicka R. H."/>
            <person name="Seah K. B. B."/>
        </authorList>
    </citation>
    <scope>NUCLEOTIDE SEQUENCE</scope>
    <source>
        <strain evidence="4">BECK_BY1</strain>
        <strain evidence="3">BECK_BY2</strain>
        <strain evidence="2">BECK_BY3</strain>
    </source>
</reference>
<protein>
    <submittedName>
        <fullName evidence="3">Copper chaperone CopZ</fullName>
    </submittedName>
</protein>
<dbReference type="GO" id="GO:0046872">
    <property type="term" value="F:metal ion binding"/>
    <property type="evidence" value="ECO:0007669"/>
    <property type="project" value="InterPro"/>
</dbReference>
<dbReference type="SUPFAM" id="SSF55008">
    <property type="entry name" value="HMA, heavy metal-associated domain"/>
    <property type="match status" value="1"/>
</dbReference>